<name>A0A2T6ZM70_TUBBO</name>
<evidence type="ECO:0000259" key="2">
    <source>
        <dbReference type="Pfam" id="PF25324"/>
    </source>
</evidence>
<evidence type="ECO:0000313" key="4">
    <source>
        <dbReference type="Proteomes" id="UP000244722"/>
    </source>
</evidence>
<dbReference type="Pfam" id="PF25324">
    <property type="entry name" value="DUF7881"/>
    <property type="match status" value="1"/>
</dbReference>
<reference evidence="3 4" key="1">
    <citation type="submission" date="2017-04" db="EMBL/GenBank/DDBJ databases">
        <title>Draft genome sequence of Tuber borchii Vittad., a whitish edible truffle.</title>
        <authorList>
            <consortium name="DOE Joint Genome Institute"/>
            <person name="Murat C."/>
            <person name="Kuo A."/>
            <person name="Barry K.W."/>
            <person name="Clum A."/>
            <person name="Dockter R.B."/>
            <person name="Fauchery L."/>
            <person name="Iotti M."/>
            <person name="Kohler A."/>
            <person name="Labutti K."/>
            <person name="Lindquist E.A."/>
            <person name="Lipzen A."/>
            <person name="Ohm R.A."/>
            <person name="Wang M."/>
            <person name="Grigoriev I.V."/>
            <person name="Zambonelli A."/>
            <person name="Martin F.M."/>
        </authorList>
    </citation>
    <scope>NUCLEOTIDE SEQUENCE [LARGE SCALE GENOMIC DNA]</scope>
    <source>
        <strain evidence="3 4">Tbo3840</strain>
    </source>
</reference>
<accession>A0A2T6ZM70</accession>
<feature type="domain" description="DUF7881" evidence="2">
    <location>
        <begin position="9"/>
        <end position="82"/>
    </location>
</feature>
<sequence length="249" mass="28066">MPPVDRSAWRNTYIYAPGNRNTVLGGLYAAEGVTRANLYSMLEVFCRFTDTFQLHDDREQLVQRDGQPLQPGNYYIVTDGSVSSTDDVPLPCLTSSSSEAGVASFCDAVRERDQQCIITGRPARLARFGSWIGFEPVHIFPLGHEQHWKDSKCDDWITIPPADESLGNINSIQNGMLLASHVLDFFTFYDLTINPDDNYKIVCFSPASRAFHIAGRHLDQKFLSNPLRPVDQLLRWHFRQAVLTNVKGA</sequence>
<dbReference type="OrthoDB" id="2142759at2759"/>
<proteinExistence type="predicted"/>
<dbReference type="EMBL" id="NESQ01000183">
    <property type="protein sequence ID" value="PUU76587.1"/>
    <property type="molecule type" value="Genomic_DNA"/>
</dbReference>
<keyword evidence="4" id="KW-1185">Reference proteome</keyword>
<dbReference type="Pfam" id="PF13391">
    <property type="entry name" value="HNH_2"/>
    <property type="match status" value="1"/>
</dbReference>
<dbReference type="STRING" id="42251.A0A2T6ZM70"/>
<dbReference type="Proteomes" id="UP000244722">
    <property type="component" value="Unassembled WGS sequence"/>
</dbReference>
<protein>
    <submittedName>
        <fullName evidence="3">Uncharacterized protein</fullName>
    </submittedName>
</protein>
<evidence type="ECO:0000313" key="3">
    <source>
        <dbReference type="EMBL" id="PUU76587.1"/>
    </source>
</evidence>
<organism evidence="3 4">
    <name type="scientific">Tuber borchii</name>
    <name type="common">White truffle</name>
    <dbReference type="NCBI Taxonomy" id="42251"/>
    <lineage>
        <taxon>Eukaryota</taxon>
        <taxon>Fungi</taxon>
        <taxon>Dikarya</taxon>
        <taxon>Ascomycota</taxon>
        <taxon>Pezizomycotina</taxon>
        <taxon>Pezizomycetes</taxon>
        <taxon>Pezizales</taxon>
        <taxon>Tuberaceae</taxon>
        <taxon>Tuber</taxon>
    </lineage>
</organism>
<gene>
    <name evidence="3" type="ORF">B9Z19DRAFT_1129575</name>
</gene>
<dbReference type="InterPro" id="IPR057203">
    <property type="entry name" value="DUF7881"/>
</dbReference>
<dbReference type="InterPro" id="IPR003615">
    <property type="entry name" value="HNH_nuc"/>
</dbReference>
<evidence type="ECO:0000259" key="1">
    <source>
        <dbReference type="Pfam" id="PF13391"/>
    </source>
</evidence>
<comment type="caution">
    <text evidence="3">The sequence shown here is derived from an EMBL/GenBank/DDBJ whole genome shotgun (WGS) entry which is preliminary data.</text>
</comment>
<feature type="domain" description="HNH nuclease" evidence="1">
    <location>
        <begin position="116"/>
        <end position="193"/>
    </location>
</feature>
<dbReference type="AlphaFoldDB" id="A0A2T6ZM70"/>